<reference evidence="3" key="1">
    <citation type="submission" date="2016-11" db="EMBL/GenBank/DDBJ databases">
        <authorList>
            <person name="Varghese N."/>
            <person name="Submissions S."/>
        </authorList>
    </citation>
    <scope>NUCLEOTIDE SEQUENCE [LARGE SCALE GENOMIC DNA]</scope>
    <source>
        <strain evidence="3">DSM 16990</strain>
    </source>
</reference>
<protein>
    <recommendedName>
        <fullName evidence="4">T9SS C-terminal target domain-containing protein</fullName>
    </recommendedName>
</protein>
<proteinExistence type="predicted"/>
<keyword evidence="3" id="KW-1185">Reference proteome</keyword>
<keyword evidence="1" id="KW-0732">Signal</keyword>
<organism evidence="2 3">
    <name type="scientific">Pedobacter caeni</name>
    <dbReference type="NCBI Taxonomy" id="288992"/>
    <lineage>
        <taxon>Bacteria</taxon>
        <taxon>Pseudomonadati</taxon>
        <taxon>Bacteroidota</taxon>
        <taxon>Sphingobacteriia</taxon>
        <taxon>Sphingobacteriales</taxon>
        <taxon>Sphingobacteriaceae</taxon>
        <taxon>Pedobacter</taxon>
    </lineage>
</organism>
<evidence type="ECO:0000313" key="3">
    <source>
        <dbReference type="Proteomes" id="UP000184287"/>
    </source>
</evidence>
<dbReference type="AlphaFoldDB" id="A0A1M5G6E7"/>
<dbReference type="EMBL" id="FQUQ01000004">
    <property type="protein sequence ID" value="SHF99289.1"/>
    <property type="molecule type" value="Genomic_DNA"/>
</dbReference>
<accession>A0A1M5G6E7</accession>
<feature type="chain" id="PRO_5012499869" description="T9SS C-terminal target domain-containing protein" evidence="1">
    <location>
        <begin position="22"/>
        <end position="428"/>
    </location>
</feature>
<dbReference type="OrthoDB" id="1521716at2"/>
<feature type="signal peptide" evidence="1">
    <location>
        <begin position="1"/>
        <end position="21"/>
    </location>
</feature>
<dbReference type="RefSeq" id="WP_084529094.1">
    <property type="nucleotide sequence ID" value="NZ_FQUQ01000004.1"/>
</dbReference>
<evidence type="ECO:0000313" key="2">
    <source>
        <dbReference type="EMBL" id="SHF99289.1"/>
    </source>
</evidence>
<dbReference type="PANTHER" id="PTHR41339">
    <property type="entry name" value="LIPL48"/>
    <property type="match status" value="1"/>
</dbReference>
<sequence length="428" mass="45051">MKNQMVRILLFSCLAFCFSCKKDTAPQTLNGFGKRNLKASYATAALLPVQTVSGSITTNTTWDNSKVWEISDVLTVENGATLTIEPGTYIKSTVNGSGALVIQRGAKISAIGTIENPIVFTSRYLLGDVSRVPAPGDFGGIAILGRGLVNTGTKALPGLPMGDYYFGGNNAMESSGSIQYVRIEYPGRFLGTNNALNGLTCAGIGSGTTLDHIEVSHSNADSFSFLGGSVNASYLISKGADDDDFDFDNGYNGTITFAVGIADKNSTHSLSGGNSDSNGIESDNNAPAEDAAFSLVPKTRPILLNFSIIGTSTLAKDANGKDLYKFAVRNRRGAEIELYDSIITGYPSGFVFDGTTQGTSVLDGNDFHGFNAAITPAGTYVGNNQVTSSSASPFGILQPFLNDGTINLLYGSKGAFPSTNWAYSWSTL</sequence>
<dbReference type="STRING" id="288992.SAMN04488522_10478"/>
<dbReference type="Proteomes" id="UP000184287">
    <property type="component" value="Unassembled WGS sequence"/>
</dbReference>
<name>A0A1M5G6E7_9SPHI</name>
<gene>
    <name evidence="2" type="ORF">SAMN04488522_10478</name>
</gene>
<evidence type="ECO:0000256" key="1">
    <source>
        <dbReference type="SAM" id="SignalP"/>
    </source>
</evidence>
<dbReference type="PANTHER" id="PTHR41339:SF1">
    <property type="entry name" value="SECRETED PROTEIN"/>
    <property type="match status" value="1"/>
</dbReference>
<evidence type="ECO:0008006" key="4">
    <source>
        <dbReference type="Google" id="ProtNLM"/>
    </source>
</evidence>